<geneLocation type="plasmid" evidence="1 2">
    <name>p1</name>
</geneLocation>
<dbReference type="EMBL" id="CP107028">
    <property type="protein sequence ID" value="UYG98220.1"/>
    <property type="molecule type" value="Genomic_DNA"/>
</dbReference>
<reference evidence="1" key="1">
    <citation type="submission" date="2022-10" db="EMBL/GenBank/DDBJ databases">
        <title>Mechanism of multi-heavy metal repair in Cytobacillus Firmus M7.</title>
        <authorList>
            <person name="Li X."/>
            <person name="Yu C."/>
        </authorList>
    </citation>
    <scope>NUCLEOTIDE SEQUENCE</scope>
    <source>
        <strain evidence="1">M7</strain>
        <plasmid evidence="1">p1</plasmid>
    </source>
</reference>
<organism evidence="1 2">
    <name type="scientific">Cytobacillus firmus</name>
    <name type="common">Bacillus firmus</name>
    <dbReference type="NCBI Taxonomy" id="1399"/>
    <lineage>
        <taxon>Bacteria</taxon>
        <taxon>Bacillati</taxon>
        <taxon>Bacillota</taxon>
        <taxon>Bacilli</taxon>
        <taxon>Bacillales</taxon>
        <taxon>Bacillaceae</taxon>
        <taxon>Cytobacillus</taxon>
    </lineage>
</organism>
<dbReference type="Gene3D" id="3.40.50.620">
    <property type="entry name" value="HUPs"/>
    <property type="match status" value="1"/>
</dbReference>
<dbReference type="InterPro" id="IPR014729">
    <property type="entry name" value="Rossmann-like_a/b/a_fold"/>
</dbReference>
<evidence type="ECO:0008006" key="3">
    <source>
        <dbReference type="Google" id="ProtNLM"/>
    </source>
</evidence>
<name>A0AA46PUT2_CYTFI</name>
<gene>
    <name evidence="1" type="ORF">OD459_25455</name>
</gene>
<dbReference type="RefSeq" id="WP_263600275.1">
    <property type="nucleotide sequence ID" value="NZ_CP107028.1"/>
</dbReference>
<dbReference type="AlphaFoldDB" id="A0AA46PUT2"/>
<keyword evidence="1" id="KW-0614">Plasmid</keyword>
<evidence type="ECO:0000313" key="2">
    <source>
        <dbReference type="Proteomes" id="UP001163104"/>
    </source>
</evidence>
<accession>A0AA46PUT2</accession>
<dbReference type="SUPFAM" id="SSF52402">
    <property type="entry name" value="Adenine nucleotide alpha hydrolases-like"/>
    <property type="match status" value="1"/>
</dbReference>
<dbReference type="Proteomes" id="UP001163104">
    <property type="component" value="Plasmid p1"/>
</dbReference>
<evidence type="ECO:0000313" key="1">
    <source>
        <dbReference type="EMBL" id="UYG98220.1"/>
    </source>
</evidence>
<protein>
    <recommendedName>
        <fullName evidence="3">Phosphoadenosine phosphosulphate reductase domain-containing protein</fullName>
    </recommendedName>
</protein>
<sequence>MTINVLKKQSDDNFMEWILDPESKLEQFQDIKTLMKNEYLNDPFDWVVAFSSGKDSTLVLKLLWEMLSELTQDQRHKKVHVISSDTTVETNKLTSFLHKSLEMIAVNGAVFGI</sequence>
<proteinExistence type="predicted"/>